<dbReference type="Proteomes" id="UP000076842">
    <property type="component" value="Unassembled WGS sequence"/>
</dbReference>
<gene>
    <name evidence="9" type="ORF">CALCODRAFT_151163</name>
</gene>
<comment type="similarity">
    <text evidence="2 7">Belongs to the derlin family.</text>
</comment>
<proteinExistence type="inferred from homology"/>
<feature type="transmembrane region" description="Helical" evidence="7">
    <location>
        <begin position="18"/>
        <end position="37"/>
    </location>
</feature>
<dbReference type="EMBL" id="KV424123">
    <property type="protein sequence ID" value="KZT51138.1"/>
    <property type="molecule type" value="Genomic_DNA"/>
</dbReference>
<dbReference type="STRING" id="1353952.A0A165CPB0"/>
<keyword evidence="10" id="KW-1185">Reference proteome</keyword>
<dbReference type="OrthoDB" id="1716531at2759"/>
<evidence type="ECO:0000256" key="2">
    <source>
        <dbReference type="ARBA" id="ARBA00008917"/>
    </source>
</evidence>
<evidence type="ECO:0000256" key="3">
    <source>
        <dbReference type="ARBA" id="ARBA00022692"/>
    </source>
</evidence>
<protein>
    <recommendedName>
        <fullName evidence="7">Derlin</fullName>
    </recommendedName>
</protein>
<evidence type="ECO:0000256" key="7">
    <source>
        <dbReference type="RuleBase" id="RU363059"/>
    </source>
</evidence>
<evidence type="ECO:0000313" key="9">
    <source>
        <dbReference type="EMBL" id="KZT51138.1"/>
    </source>
</evidence>
<name>A0A165CPB0_9BASI</name>
<feature type="region of interest" description="Disordered" evidence="8">
    <location>
        <begin position="232"/>
        <end position="256"/>
    </location>
</feature>
<dbReference type="PANTHER" id="PTHR11009">
    <property type="entry name" value="DER1-LIKE PROTEIN, DERLIN"/>
    <property type="match status" value="1"/>
</dbReference>
<dbReference type="AlphaFoldDB" id="A0A165CPB0"/>
<dbReference type="GO" id="GO:0006950">
    <property type="term" value="P:response to stress"/>
    <property type="evidence" value="ECO:0007669"/>
    <property type="project" value="UniProtKB-ARBA"/>
</dbReference>
<accession>A0A165CPB0</accession>
<evidence type="ECO:0000256" key="6">
    <source>
        <dbReference type="ARBA" id="ARBA00023136"/>
    </source>
</evidence>
<comment type="caution">
    <text evidence="7">Lacks conserved residue(s) required for the propagation of feature annotation.</text>
</comment>
<dbReference type="InParanoid" id="A0A165CPB0"/>
<keyword evidence="3 7" id="KW-0812">Transmembrane</keyword>
<feature type="transmembrane region" description="Helical" evidence="7">
    <location>
        <begin position="95"/>
        <end position="117"/>
    </location>
</feature>
<evidence type="ECO:0000313" key="10">
    <source>
        <dbReference type="Proteomes" id="UP000076842"/>
    </source>
</evidence>
<dbReference type="Pfam" id="PF04511">
    <property type="entry name" value="DER1"/>
    <property type="match status" value="1"/>
</dbReference>
<evidence type="ECO:0000256" key="5">
    <source>
        <dbReference type="ARBA" id="ARBA00022989"/>
    </source>
</evidence>
<keyword evidence="4 7" id="KW-0256">Endoplasmic reticulum</keyword>
<evidence type="ECO:0000256" key="4">
    <source>
        <dbReference type="ARBA" id="ARBA00022824"/>
    </source>
</evidence>
<organism evidence="9 10">
    <name type="scientific">Calocera cornea HHB12733</name>
    <dbReference type="NCBI Taxonomy" id="1353952"/>
    <lineage>
        <taxon>Eukaryota</taxon>
        <taxon>Fungi</taxon>
        <taxon>Dikarya</taxon>
        <taxon>Basidiomycota</taxon>
        <taxon>Agaricomycotina</taxon>
        <taxon>Dacrymycetes</taxon>
        <taxon>Dacrymycetales</taxon>
        <taxon>Dacrymycetaceae</taxon>
        <taxon>Calocera</taxon>
    </lineage>
</organism>
<reference evidence="9 10" key="1">
    <citation type="journal article" date="2016" name="Mol. Biol. Evol.">
        <title>Comparative Genomics of Early-Diverging Mushroom-Forming Fungi Provides Insights into the Origins of Lignocellulose Decay Capabilities.</title>
        <authorList>
            <person name="Nagy L.G."/>
            <person name="Riley R."/>
            <person name="Tritt A."/>
            <person name="Adam C."/>
            <person name="Daum C."/>
            <person name="Floudas D."/>
            <person name="Sun H."/>
            <person name="Yadav J.S."/>
            <person name="Pangilinan J."/>
            <person name="Larsson K.H."/>
            <person name="Matsuura K."/>
            <person name="Barry K."/>
            <person name="Labutti K."/>
            <person name="Kuo R."/>
            <person name="Ohm R.A."/>
            <person name="Bhattacharya S.S."/>
            <person name="Shirouzu T."/>
            <person name="Yoshinaga Y."/>
            <person name="Martin F.M."/>
            <person name="Grigoriev I.V."/>
            <person name="Hibbett D.S."/>
        </authorList>
    </citation>
    <scope>NUCLEOTIDE SEQUENCE [LARGE SCALE GENOMIC DNA]</scope>
    <source>
        <strain evidence="9 10">HHB12733</strain>
    </source>
</reference>
<comment type="function">
    <text evidence="7">May be involved in the degradation of misfolded endoplasmic reticulum (ER) luminal proteins.</text>
</comment>
<feature type="transmembrane region" description="Helical" evidence="7">
    <location>
        <begin position="57"/>
        <end position="75"/>
    </location>
</feature>
<sequence>MDQIYAELLKIPPVTRTLLLSTLGVTLPCLLHLLSPYKILFVPELVLGGEVWRVPTSFLYGGAGITFLFDLMTLYRNSTALEEGQYSGKSYDYCWHLLLACFALLGINLPLSSYLHAHSLLLTLVTLLSRLTPDQTISLMGLLQLPLKYLPYAMLGMDAVMAGPLEAGRGLTGVIVGLGWAMLLERGTAPAAPEIVKRWVGSGIRVGVGAGGSGVVNPGRAGGAGFGAGAAGGGRGREVPASTGGHTWGTGRRLGD</sequence>
<keyword evidence="6 7" id="KW-0472">Membrane</keyword>
<dbReference type="InterPro" id="IPR007599">
    <property type="entry name" value="DER1"/>
</dbReference>
<dbReference type="SUPFAM" id="SSF144091">
    <property type="entry name" value="Rhomboid-like"/>
    <property type="match status" value="1"/>
</dbReference>
<evidence type="ECO:0000256" key="1">
    <source>
        <dbReference type="ARBA" id="ARBA00004477"/>
    </source>
</evidence>
<comment type="subcellular location">
    <subcellularLocation>
        <location evidence="1 7">Endoplasmic reticulum membrane</location>
        <topology evidence="1 7">Multi-pass membrane protein</topology>
    </subcellularLocation>
</comment>
<keyword evidence="5 7" id="KW-1133">Transmembrane helix</keyword>
<dbReference type="GO" id="GO:0005789">
    <property type="term" value="C:endoplasmic reticulum membrane"/>
    <property type="evidence" value="ECO:0007669"/>
    <property type="project" value="UniProtKB-SubCell"/>
</dbReference>
<dbReference type="InterPro" id="IPR035952">
    <property type="entry name" value="Rhomboid-like_sf"/>
</dbReference>
<evidence type="ECO:0000256" key="8">
    <source>
        <dbReference type="SAM" id="MobiDB-lite"/>
    </source>
</evidence>